<evidence type="ECO:0000313" key="2">
    <source>
        <dbReference type="EMBL" id="SLM47261.1"/>
    </source>
</evidence>
<accession>A0A1W1I2R1</accession>
<keyword evidence="3" id="KW-1185">Reference proteome</keyword>
<proteinExistence type="predicted"/>
<evidence type="ECO:0000313" key="3">
    <source>
        <dbReference type="Proteomes" id="UP000192042"/>
    </source>
</evidence>
<dbReference type="RefSeq" id="WP_080885824.1">
    <property type="nucleotide sequence ID" value="NZ_LT828648.1"/>
</dbReference>
<dbReference type="KEGG" id="nja:NSJP_1089"/>
<dbReference type="EMBL" id="LT828648">
    <property type="protein sequence ID" value="SLM47261.1"/>
    <property type="molecule type" value="Genomic_DNA"/>
</dbReference>
<organism evidence="2 3">
    <name type="scientific">Nitrospira japonica</name>
    <dbReference type="NCBI Taxonomy" id="1325564"/>
    <lineage>
        <taxon>Bacteria</taxon>
        <taxon>Pseudomonadati</taxon>
        <taxon>Nitrospirota</taxon>
        <taxon>Nitrospiria</taxon>
        <taxon>Nitrospirales</taxon>
        <taxon>Nitrospiraceae</taxon>
        <taxon>Nitrospira</taxon>
    </lineage>
</organism>
<feature type="compositionally biased region" description="Basic and acidic residues" evidence="1">
    <location>
        <begin position="90"/>
        <end position="101"/>
    </location>
</feature>
<protein>
    <submittedName>
        <fullName evidence="2">Uncharacterized protein</fullName>
    </submittedName>
</protein>
<dbReference type="STRING" id="1325564.NSJP_1089"/>
<sequence length="112" mass="12405">MTDQKSILIACALASTGFLWGCETTTSSTGGGGPSQQEAARAVVDYRRLAAELREMAHRRELEADVLAKQQNPDQAMIAHWREMAQHLRAEADTAEQHAQEMQRSVPHGMMQ</sequence>
<evidence type="ECO:0000256" key="1">
    <source>
        <dbReference type="SAM" id="MobiDB-lite"/>
    </source>
</evidence>
<gene>
    <name evidence="2" type="ORF">NSJP_1089</name>
</gene>
<feature type="region of interest" description="Disordered" evidence="1">
    <location>
        <begin position="90"/>
        <end position="112"/>
    </location>
</feature>
<name>A0A1W1I2R1_9BACT</name>
<dbReference type="Proteomes" id="UP000192042">
    <property type="component" value="Chromosome I"/>
</dbReference>
<reference evidence="2 3" key="1">
    <citation type="submission" date="2017-03" db="EMBL/GenBank/DDBJ databases">
        <authorList>
            <person name="Afonso C.L."/>
            <person name="Miller P.J."/>
            <person name="Scott M.A."/>
            <person name="Spackman E."/>
            <person name="Goraichik I."/>
            <person name="Dimitrov K.M."/>
            <person name="Suarez D.L."/>
            <person name="Swayne D.E."/>
        </authorList>
    </citation>
    <scope>NUCLEOTIDE SEQUENCE [LARGE SCALE GENOMIC DNA]</scope>
    <source>
        <strain evidence="2">Genome sequencing of Nitrospira japonica strain NJ11</strain>
    </source>
</reference>
<dbReference type="AlphaFoldDB" id="A0A1W1I2R1"/>